<dbReference type="GO" id="GO:0000981">
    <property type="term" value="F:DNA-binding transcription factor activity, RNA polymerase II-specific"/>
    <property type="evidence" value="ECO:0007669"/>
    <property type="project" value="TreeGrafter"/>
</dbReference>
<dbReference type="GO" id="GO:0000122">
    <property type="term" value="P:negative regulation of transcription by RNA polymerase II"/>
    <property type="evidence" value="ECO:0007669"/>
    <property type="project" value="TreeGrafter"/>
</dbReference>
<gene>
    <name evidence="2" type="ORF">AFUS01_LOCUS14460</name>
</gene>
<dbReference type="PANTHER" id="PTHR10071">
    <property type="entry name" value="TRANSCRIPTION FACTOR GATA FAMILY MEMBER"/>
    <property type="match status" value="1"/>
</dbReference>
<dbReference type="GO" id="GO:0000978">
    <property type="term" value="F:RNA polymerase II cis-regulatory region sequence-specific DNA binding"/>
    <property type="evidence" value="ECO:0007669"/>
    <property type="project" value="TreeGrafter"/>
</dbReference>
<dbReference type="EMBL" id="CAJVCH010122975">
    <property type="protein sequence ID" value="CAG7725505.1"/>
    <property type="molecule type" value="Genomic_DNA"/>
</dbReference>
<dbReference type="Proteomes" id="UP000708208">
    <property type="component" value="Unassembled WGS sequence"/>
</dbReference>
<sequence>GLPHDVNRPLTMKKEGIQTRNRKLSSKSKKKKGCLSIPDVMKPLDKTAFSSFNPAASAMSPYMYHNGGMHHHHSGTMGGGFVPTGPPMGMSGVGMGMGSLGLSGPGSLGLGSAGSLGLQHNMTAGWRTEYT</sequence>
<dbReference type="GO" id="GO:0045165">
    <property type="term" value="P:cell fate commitment"/>
    <property type="evidence" value="ECO:0007669"/>
    <property type="project" value="TreeGrafter"/>
</dbReference>
<reference evidence="2" key="1">
    <citation type="submission" date="2021-06" db="EMBL/GenBank/DDBJ databases">
        <authorList>
            <person name="Hodson N. C."/>
            <person name="Mongue J. A."/>
            <person name="Jaron S. K."/>
        </authorList>
    </citation>
    <scope>NUCLEOTIDE SEQUENCE</scope>
</reference>
<feature type="region of interest" description="Disordered" evidence="1">
    <location>
        <begin position="1"/>
        <end position="37"/>
    </location>
</feature>
<feature type="compositionally biased region" description="Basic residues" evidence="1">
    <location>
        <begin position="20"/>
        <end position="33"/>
    </location>
</feature>
<keyword evidence="3" id="KW-1185">Reference proteome</keyword>
<organism evidence="2 3">
    <name type="scientific">Allacma fusca</name>
    <dbReference type="NCBI Taxonomy" id="39272"/>
    <lineage>
        <taxon>Eukaryota</taxon>
        <taxon>Metazoa</taxon>
        <taxon>Ecdysozoa</taxon>
        <taxon>Arthropoda</taxon>
        <taxon>Hexapoda</taxon>
        <taxon>Collembola</taxon>
        <taxon>Symphypleona</taxon>
        <taxon>Sminthuridae</taxon>
        <taxon>Allacma</taxon>
    </lineage>
</organism>
<dbReference type="GO" id="GO:0045944">
    <property type="term" value="P:positive regulation of transcription by RNA polymerase II"/>
    <property type="evidence" value="ECO:0007669"/>
    <property type="project" value="TreeGrafter"/>
</dbReference>
<evidence type="ECO:0000256" key="1">
    <source>
        <dbReference type="SAM" id="MobiDB-lite"/>
    </source>
</evidence>
<proteinExistence type="predicted"/>
<feature type="non-terminal residue" evidence="2">
    <location>
        <position position="1"/>
    </location>
</feature>
<evidence type="ECO:0000313" key="3">
    <source>
        <dbReference type="Proteomes" id="UP000708208"/>
    </source>
</evidence>
<dbReference type="OrthoDB" id="515401at2759"/>
<name>A0A8J2K0L6_9HEXA</name>
<dbReference type="AlphaFoldDB" id="A0A8J2K0L6"/>
<protein>
    <submittedName>
        <fullName evidence="2">Uncharacterized protein</fullName>
    </submittedName>
</protein>
<accession>A0A8J2K0L6</accession>
<dbReference type="PANTHER" id="PTHR10071:SF281">
    <property type="entry name" value="BOX A-BINDING FACTOR-RELATED"/>
    <property type="match status" value="1"/>
</dbReference>
<dbReference type="InterPro" id="IPR039355">
    <property type="entry name" value="Transcription_factor_GATA"/>
</dbReference>
<evidence type="ECO:0000313" key="2">
    <source>
        <dbReference type="EMBL" id="CAG7725505.1"/>
    </source>
</evidence>
<dbReference type="GO" id="GO:0005634">
    <property type="term" value="C:nucleus"/>
    <property type="evidence" value="ECO:0007669"/>
    <property type="project" value="TreeGrafter"/>
</dbReference>
<comment type="caution">
    <text evidence="2">The sequence shown here is derived from an EMBL/GenBank/DDBJ whole genome shotgun (WGS) entry which is preliminary data.</text>
</comment>